<gene>
    <name evidence="1" type="ORF">Bca52824_076910</name>
</gene>
<reference evidence="1 2" key="1">
    <citation type="submission" date="2020-02" db="EMBL/GenBank/DDBJ databases">
        <authorList>
            <person name="Ma Q."/>
            <person name="Huang Y."/>
            <person name="Song X."/>
            <person name="Pei D."/>
        </authorList>
    </citation>
    <scope>NUCLEOTIDE SEQUENCE [LARGE SCALE GENOMIC DNA]</scope>
    <source>
        <strain evidence="1">Sxm20200214</strain>
        <tissue evidence="1">Leaf</tissue>
    </source>
</reference>
<evidence type="ECO:0000313" key="2">
    <source>
        <dbReference type="Proteomes" id="UP000886595"/>
    </source>
</evidence>
<dbReference type="Proteomes" id="UP000886595">
    <property type="component" value="Unassembled WGS sequence"/>
</dbReference>
<organism evidence="1 2">
    <name type="scientific">Brassica carinata</name>
    <name type="common">Ethiopian mustard</name>
    <name type="synonym">Abyssinian cabbage</name>
    <dbReference type="NCBI Taxonomy" id="52824"/>
    <lineage>
        <taxon>Eukaryota</taxon>
        <taxon>Viridiplantae</taxon>
        <taxon>Streptophyta</taxon>
        <taxon>Embryophyta</taxon>
        <taxon>Tracheophyta</taxon>
        <taxon>Spermatophyta</taxon>
        <taxon>Magnoliopsida</taxon>
        <taxon>eudicotyledons</taxon>
        <taxon>Gunneridae</taxon>
        <taxon>Pentapetalae</taxon>
        <taxon>rosids</taxon>
        <taxon>malvids</taxon>
        <taxon>Brassicales</taxon>
        <taxon>Brassicaceae</taxon>
        <taxon>Brassiceae</taxon>
        <taxon>Brassica</taxon>
    </lineage>
</organism>
<dbReference type="EMBL" id="JAAMPC010000015">
    <property type="protein sequence ID" value="KAG2257616.1"/>
    <property type="molecule type" value="Genomic_DNA"/>
</dbReference>
<comment type="caution">
    <text evidence="1">The sequence shown here is derived from an EMBL/GenBank/DDBJ whole genome shotgun (WGS) entry which is preliminary data.</text>
</comment>
<proteinExistence type="predicted"/>
<keyword evidence="2" id="KW-1185">Reference proteome</keyword>
<sequence length="461" mass="52887">MFDLAQSTFLFRLSIQIDHAFINQVWTSWFPDAYADFVEPGQSDHAACIFKIPSLRRYSRKPFKFYHHIIDHPEYPTVVAEAWNPGSIMGSNQFKLVRSMKVMKKELKKINTTHFSGISMRVKDQSVKVEALQRELLTQPNAANAVEEHRERDKLNILLTAEQKCFRQRSRARWADVGDRNTPFFHKTVTQRNTRNHIHYLRDENDNFLGTTAEIKSHAAAYFKNILGETDLFESPSTVDSISSMQHRDGRSANFWYDYWTDIGPLIEAFGYRGPRELLISLEAAVVKATENGEWTLPPARSDEAETLQIVLSTMTPPDPSKGVDTFLWRNGEGHYVPKFSIKETWHSIRDIAPTVQWDSMTHPHLFFQCSFVSAVWAHLCGTSIAHPPSSLQAVEGILSSYQVVSSSGLQDVIKLLPQCIIYCVRRERNMRIFQQTSITEAGVIARIDRLMRDRLISIPP</sequence>
<accession>A0A8X7TZI2</accession>
<dbReference type="AlphaFoldDB" id="A0A8X7TZI2"/>
<dbReference type="OrthoDB" id="1107659at2759"/>
<protein>
    <submittedName>
        <fullName evidence="1">Uncharacterized protein</fullName>
    </submittedName>
</protein>
<name>A0A8X7TZI2_BRACI</name>
<evidence type="ECO:0000313" key="1">
    <source>
        <dbReference type="EMBL" id="KAG2257616.1"/>
    </source>
</evidence>